<feature type="compositionally biased region" description="Low complexity" evidence="8">
    <location>
        <begin position="214"/>
        <end position="231"/>
    </location>
</feature>
<evidence type="ECO:0000256" key="7">
    <source>
        <dbReference type="RuleBase" id="RU367016"/>
    </source>
</evidence>
<dbReference type="PANTHER" id="PTHR30353:SF0">
    <property type="entry name" value="TRANSMEMBRANE PROTEIN"/>
    <property type="match status" value="1"/>
</dbReference>
<dbReference type="OrthoDB" id="162303at2"/>
<evidence type="ECO:0000256" key="5">
    <source>
        <dbReference type="ARBA" id="ARBA00022989"/>
    </source>
</evidence>
<sequence>MEAINDLLMGLAGSPWVYLAVLLVCIVDGFFPPIPSESVVVGLAALALSAGQPNIVLVIALAAAGAAIGDNIAYAIGRGIGTTRFAWMRRPRVASTFAWARAGLDQRGALLIVTARYIPVGRIAVNMTAGATRYPRRRFVSLSIVAGISWALYSAFIGVAVGHLLGDQPLLAIVVSIVLAAAIGYAVDAVSRAVSARRAARAQHNERAERADYSSSASSLGSSNSFDESSSTLTSLNVSTRTDLTNLSER</sequence>
<feature type="transmembrane region" description="Helical" evidence="7">
    <location>
        <begin position="43"/>
        <end position="68"/>
    </location>
</feature>
<dbReference type="AlphaFoldDB" id="A0A2M9BZV5"/>
<dbReference type="EMBL" id="PGFB01000002">
    <property type="protein sequence ID" value="PJJ63613.1"/>
    <property type="molecule type" value="Genomic_DNA"/>
</dbReference>
<reference evidence="10 11" key="1">
    <citation type="submission" date="2017-11" db="EMBL/GenBank/DDBJ databases">
        <title>Genomic Encyclopedia of Archaeal and Bacterial Type Strains, Phase II (KMG-II): From Individual Species to Whole Genera.</title>
        <authorList>
            <person name="Goeker M."/>
        </authorList>
    </citation>
    <scope>NUCLEOTIDE SEQUENCE [LARGE SCALE GENOMIC DNA]</scope>
    <source>
        <strain evidence="10 11">DSM 25625</strain>
    </source>
</reference>
<gene>
    <name evidence="10" type="ORF">CLV54_1283</name>
</gene>
<dbReference type="Proteomes" id="UP000230161">
    <property type="component" value="Unassembled WGS sequence"/>
</dbReference>
<feature type="transmembrane region" description="Helical" evidence="7">
    <location>
        <begin position="7"/>
        <end position="31"/>
    </location>
</feature>
<keyword evidence="4 7" id="KW-0812">Transmembrane</keyword>
<protein>
    <submittedName>
        <fullName evidence="10">Membrane protein DedA with SNARE-associated domain</fullName>
    </submittedName>
</protein>
<evidence type="ECO:0000256" key="1">
    <source>
        <dbReference type="ARBA" id="ARBA00004651"/>
    </source>
</evidence>
<dbReference type="InterPro" id="IPR032818">
    <property type="entry name" value="DedA-like"/>
</dbReference>
<dbReference type="Pfam" id="PF09335">
    <property type="entry name" value="VTT_dom"/>
    <property type="match status" value="1"/>
</dbReference>
<dbReference type="InterPro" id="IPR032816">
    <property type="entry name" value="VTT_dom"/>
</dbReference>
<evidence type="ECO:0000256" key="2">
    <source>
        <dbReference type="ARBA" id="ARBA00010792"/>
    </source>
</evidence>
<feature type="transmembrane region" description="Helical" evidence="7">
    <location>
        <begin position="170"/>
        <end position="191"/>
    </location>
</feature>
<keyword evidence="3 7" id="KW-1003">Cell membrane</keyword>
<evidence type="ECO:0000256" key="8">
    <source>
        <dbReference type="SAM" id="MobiDB-lite"/>
    </source>
</evidence>
<evidence type="ECO:0000256" key="3">
    <source>
        <dbReference type="ARBA" id="ARBA00022475"/>
    </source>
</evidence>
<organism evidence="10 11">
    <name type="scientific">Compostimonas suwonensis</name>
    <dbReference type="NCBI Taxonomy" id="1048394"/>
    <lineage>
        <taxon>Bacteria</taxon>
        <taxon>Bacillati</taxon>
        <taxon>Actinomycetota</taxon>
        <taxon>Actinomycetes</taxon>
        <taxon>Micrococcales</taxon>
        <taxon>Microbacteriaceae</taxon>
        <taxon>Compostimonas</taxon>
    </lineage>
</organism>
<dbReference type="GO" id="GO:0005886">
    <property type="term" value="C:plasma membrane"/>
    <property type="evidence" value="ECO:0007669"/>
    <property type="project" value="UniProtKB-SubCell"/>
</dbReference>
<name>A0A2M9BZV5_9MICO</name>
<evidence type="ECO:0000313" key="10">
    <source>
        <dbReference type="EMBL" id="PJJ63613.1"/>
    </source>
</evidence>
<keyword evidence="5 7" id="KW-1133">Transmembrane helix</keyword>
<evidence type="ECO:0000256" key="6">
    <source>
        <dbReference type="ARBA" id="ARBA00023136"/>
    </source>
</evidence>
<keyword evidence="11" id="KW-1185">Reference proteome</keyword>
<proteinExistence type="inferred from homology"/>
<evidence type="ECO:0000256" key="4">
    <source>
        <dbReference type="ARBA" id="ARBA00022692"/>
    </source>
</evidence>
<dbReference type="PANTHER" id="PTHR30353">
    <property type="entry name" value="INNER MEMBRANE PROTEIN DEDA-RELATED"/>
    <property type="match status" value="1"/>
</dbReference>
<feature type="region of interest" description="Disordered" evidence="8">
    <location>
        <begin position="205"/>
        <end position="231"/>
    </location>
</feature>
<comment type="caution">
    <text evidence="10">The sequence shown here is derived from an EMBL/GenBank/DDBJ whole genome shotgun (WGS) entry which is preliminary data.</text>
</comment>
<comment type="subcellular location">
    <subcellularLocation>
        <location evidence="1 7">Cell membrane</location>
        <topology evidence="1 7">Multi-pass membrane protein</topology>
    </subcellularLocation>
</comment>
<evidence type="ECO:0000313" key="11">
    <source>
        <dbReference type="Proteomes" id="UP000230161"/>
    </source>
</evidence>
<feature type="domain" description="VTT" evidence="9">
    <location>
        <begin position="34"/>
        <end position="158"/>
    </location>
</feature>
<keyword evidence="6 7" id="KW-0472">Membrane</keyword>
<comment type="similarity">
    <text evidence="2 7">Belongs to the DedA family.</text>
</comment>
<evidence type="ECO:0000259" key="9">
    <source>
        <dbReference type="Pfam" id="PF09335"/>
    </source>
</evidence>
<dbReference type="RefSeq" id="WP_157802839.1">
    <property type="nucleotide sequence ID" value="NZ_PGFB01000002.1"/>
</dbReference>
<accession>A0A2M9BZV5</accession>
<feature type="transmembrane region" description="Helical" evidence="7">
    <location>
        <begin position="139"/>
        <end position="164"/>
    </location>
</feature>